<dbReference type="Gene3D" id="3.40.50.720">
    <property type="entry name" value="NAD(P)-binding Rossmann-like Domain"/>
    <property type="match status" value="1"/>
</dbReference>
<dbReference type="RefSeq" id="WP_103909669.1">
    <property type="nucleotide sequence ID" value="NZ_FNUZ01000002.1"/>
</dbReference>
<comment type="function">
    <text evidence="6">Catalyzes the NADPH-dependent reduction of N-acetyl-5-glutamyl phosphate to yield N-acetyl-L-glutamate 5-semialdehyde.</text>
</comment>
<accession>A0A1H5W5N9</accession>
<sequence length="302" mass="31855">MAKVFIDGEAGTTGLQIRERLENRSDIELVSVEHDLRKDPEARAAAFAAADVSILCLPDQAAIEAVELAGGNTRIIDASTAHRINPDWVYGMPELPGQKDLIAKSDRIANVGCYATGSISLIRPLRDAGVLDADTAVVLTGVSGYTGGGKSLIAEFEDGTAADHFLYAAGQSHKHVPEIMQYGGLTRQPAFQPAVGNYAQGMIVQLHLHVANLPKAVTMAEINDICAAFYADAAFVSVIPAPDRIDATRLNNTNRMEIAVHGNEQAGIITLTATLDNLGKGASGTAVQNLNLMIGADEKAGL</sequence>
<dbReference type="CDD" id="cd23935">
    <property type="entry name" value="AGPR_2_C"/>
    <property type="match status" value="1"/>
</dbReference>
<dbReference type="PANTHER" id="PTHR32338:SF10">
    <property type="entry name" value="N-ACETYL-GAMMA-GLUTAMYL-PHOSPHATE REDUCTASE, CHLOROPLASTIC-RELATED"/>
    <property type="match status" value="1"/>
</dbReference>
<organism evidence="8 9">
    <name type="scientific">Thalassococcus halodurans</name>
    <dbReference type="NCBI Taxonomy" id="373675"/>
    <lineage>
        <taxon>Bacteria</taxon>
        <taxon>Pseudomonadati</taxon>
        <taxon>Pseudomonadota</taxon>
        <taxon>Alphaproteobacteria</taxon>
        <taxon>Rhodobacterales</taxon>
        <taxon>Roseobacteraceae</taxon>
        <taxon>Thalassococcus</taxon>
    </lineage>
</organism>
<evidence type="ECO:0000313" key="8">
    <source>
        <dbReference type="EMBL" id="SEF94658.1"/>
    </source>
</evidence>
<dbReference type="Pfam" id="PF22698">
    <property type="entry name" value="Semialdhyde_dhC_1"/>
    <property type="match status" value="1"/>
</dbReference>
<keyword evidence="2 6" id="KW-0055">Arginine biosynthesis</keyword>
<dbReference type="GO" id="GO:0005737">
    <property type="term" value="C:cytoplasm"/>
    <property type="evidence" value="ECO:0007669"/>
    <property type="project" value="UniProtKB-SubCell"/>
</dbReference>
<dbReference type="GO" id="GO:0051287">
    <property type="term" value="F:NAD binding"/>
    <property type="evidence" value="ECO:0007669"/>
    <property type="project" value="InterPro"/>
</dbReference>
<evidence type="ECO:0000259" key="7">
    <source>
        <dbReference type="SMART" id="SM00859"/>
    </source>
</evidence>
<name>A0A1H5W5N9_9RHOB</name>
<dbReference type="InterPro" id="IPR000534">
    <property type="entry name" value="Semialdehyde_DH_NAD-bd"/>
</dbReference>
<dbReference type="InterPro" id="IPR010136">
    <property type="entry name" value="AGPR_type-2"/>
</dbReference>
<dbReference type="InterPro" id="IPR036291">
    <property type="entry name" value="NAD(P)-bd_dom_sf"/>
</dbReference>
<dbReference type="SMART" id="SM00859">
    <property type="entry name" value="Semialdhyde_dh"/>
    <property type="match status" value="1"/>
</dbReference>
<feature type="domain" description="Semialdehyde dehydrogenase NAD-binding" evidence="7">
    <location>
        <begin position="3"/>
        <end position="103"/>
    </location>
</feature>
<evidence type="ECO:0000256" key="2">
    <source>
        <dbReference type="ARBA" id="ARBA00022571"/>
    </source>
</evidence>
<keyword evidence="5 6" id="KW-0560">Oxidoreductase</keyword>
<dbReference type="HAMAP" id="MF_01110">
    <property type="entry name" value="ArgC_type2"/>
    <property type="match status" value="1"/>
</dbReference>
<dbReference type="GO" id="GO:0003942">
    <property type="term" value="F:N-acetyl-gamma-glutamyl-phosphate reductase activity"/>
    <property type="evidence" value="ECO:0007669"/>
    <property type="project" value="UniProtKB-UniRule"/>
</dbReference>
<dbReference type="InterPro" id="IPR050085">
    <property type="entry name" value="AGPR"/>
</dbReference>
<evidence type="ECO:0000256" key="1">
    <source>
        <dbReference type="ARBA" id="ARBA00022490"/>
    </source>
</evidence>
<protein>
    <recommendedName>
        <fullName evidence="6">N-acetyl-gamma-glutamyl-phosphate reductase</fullName>
        <shortName evidence="6">AGPR</shortName>
        <ecNumber evidence="6">1.2.1.38</ecNumber>
    </recommendedName>
    <alternativeName>
        <fullName evidence="6">N-acetyl-glutamate semialdehyde dehydrogenase</fullName>
        <shortName evidence="6">NAGSA dehydrogenase</shortName>
    </alternativeName>
</protein>
<gene>
    <name evidence="6" type="primary">argC</name>
    <name evidence="8" type="ORF">SAMN04488045_1313</name>
</gene>
<dbReference type="EC" id="1.2.1.38" evidence="6"/>
<evidence type="ECO:0000256" key="5">
    <source>
        <dbReference type="ARBA" id="ARBA00023002"/>
    </source>
</evidence>
<dbReference type="InterPro" id="IPR058924">
    <property type="entry name" value="AGPR_dimerisation_dom"/>
</dbReference>
<keyword evidence="4 6" id="KW-0521">NADP</keyword>
<reference evidence="8 9" key="1">
    <citation type="submission" date="2016-10" db="EMBL/GenBank/DDBJ databases">
        <authorList>
            <person name="de Groot N.N."/>
        </authorList>
    </citation>
    <scope>NUCLEOTIDE SEQUENCE [LARGE SCALE GENOMIC DNA]</scope>
    <source>
        <strain evidence="8 9">DSM 26915</strain>
    </source>
</reference>
<keyword evidence="9" id="KW-1185">Reference proteome</keyword>
<comment type="subcellular location">
    <subcellularLocation>
        <location evidence="6">Cytoplasm</location>
    </subcellularLocation>
</comment>
<dbReference type="GO" id="GO:0006526">
    <property type="term" value="P:L-arginine biosynthetic process"/>
    <property type="evidence" value="ECO:0007669"/>
    <property type="project" value="UniProtKB-UniRule"/>
</dbReference>
<dbReference type="SUPFAM" id="SSF55347">
    <property type="entry name" value="Glyceraldehyde-3-phosphate dehydrogenase-like, C-terminal domain"/>
    <property type="match status" value="1"/>
</dbReference>
<comment type="catalytic activity">
    <reaction evidence="6">
        <text>N-acetyl-L-glutamate 5-semialdehyde + phosphate + NADP(+) = N-acetyl-L-glutamyl 5-phosphate + NADPH + H(+)</text>
        <dbReference type="Rhea" id="RHEA:21588"/>
        <dbReference type="ChEBI" id="CHEBI:15378"/>
        <dbReference type="ChEBI" id="CHEBI:29123"/>
        <dbReference type="ChEBI" id="CHEBI:43474"/>
        <dbReference type="ChEBI" id="CHEBI:57783"/>
        <dbReference type="ChEBI" id="CHEBI:57936"/>
        <dbReference type="ChEBI" id="CHEBI:58349"/>
        <dbReference type="EC" id="1.2.1.38"/>
    </reaction>
</comment>
<comment type="similarity">
    <text evidence="6">Belongs to the NAGSA dehydrogenase family. Type 2 subfamily.</text>
</comment>
<evidence type="ECO:0000256" key="6">
    <source>
        <dbReference type="HAMAP-Rule" id="MF_01110"/>
    </source>
</evidence>
<dbReference type="UniPathway" id="UPA00068">
    <property type="reaction ID" value="UER00108"/>
</dbReference>
<keyword evidence="1 6" id="KW-0963">Cytoplasm</keyword>
<dbReference type="Gene3D" id="3.30.360.10">
    <property type="entry name" value="Dihydrodipicolinate Reductase, domain 2"/>
    <property type="match status" value="1"/>
</dbReference>
<proteinExistence type="inferred from homology"/>
<keyword evidence="3 6" id="KW-0028">Amino-acid biosynthesis</keyword>
<dbReference type="SUPFAM" id="SSF51735">
    <property type="entry name" value="NAD(P)-binding Rossmann-fold domains"/>
    <property type="match status" value="1"/>
</dbReference>
<comment type="pathway">
    <text evidence="6">Amino-acid biosynthesis; L-arginine biosynthesis; N(2)-acetyl-L-ornithine from L-glutamate: step 3/4.</text>
</comment>
<evidence type="ECO:0000256" key="4">
    <source>
        <dbReference type="ARBA" id="ARBA00022857"/>
    </source>
</evidence>
<dbReference type="AlphaFoldDB" id="A0A1H5W5N9"/>
<dbReference type="Proteomes" id="UP000236752">
    <property type="component" value="Unassembled WGS sequence"/>
</dbReference>
<dbReference type="Pfam" id="PF01118">
    <property type="entry name" value="Semialdhyde_dh"/>
    <property type="match status" value="1"/>
</dbReference>
<dbReference type="EMBL" id="FNUZ01000002">
    <property type="protein sequence ID" value="SEF94658.1"/>
    <property type="molecule type" value="Genomic_DNA"/>
</dbReference>
<feature type="active site" evidence="6">
    <location>
        <position position="113"/>
    </location>
</feature>
<evidence type="ECO:0000313" key="9">
    <source>
        <dbReference type="Proteomes" id="UP000236752"/>
    </source>
</evidence>
<dbReference type="OrthoDB" id="9801289at2"/>
<dbReference type="PANTHER" id="PTHR32338">
    <property type="entry name" value="N-ACETYL-GAMMA-GLUTAMYL-PHOSPHATE REDUCTASE, CHLOROPLASTIC-RELATED-RELATED"/>
    <property type="match status" value="1"/>
</dbReference>
<evidence type="ECO:0000256" key="3">
    <source>
        <dbReference type="ARBA" id="ARBA00022605"/>
    </source>
</evidence>
<dbReference type="NCBIfam" id="TIGR01851">
    <property type="entry name" value="argC_other"/>
    <property type="match status" value="1"/>
</dbReference>